<evidence type="ECO:0000313" key="1">
    <source>
        <dbReference type="EMBL" id="SDY56858.1"/>
    </source>
</evidence>
<keyword evidence="2" id="KW-1185">Reference proteome</keyword>
<name>A0A1H3KYR5_9FIRM</name>
<sequence>MALEDFQEYDVDGIKVYLFKDAKVDKEIILEMSKQVSDLPNKEIAVKGIDLS</sequence>
<dbReference type="AlphaFoldDB" id="A0A1H3KYR5"/>
<dbReference type="EMBL" id="FNQE01000002">
    <property type="protein sequence ID" value="SDY56858.1"/>
    <property type="molecule type" value="Genomic_DNA"/>
</dbReference>
<protein>
    <submittedName>
        <fullName evidence="1">Uncharacterized protein</fullName>
    </submittedName>
</protein>
<evidence type="ECO:0000313" key="2">
    <source>
        <dbReference type="Proteomes" id="UP000198625"/>
    </source>
</evidence>
<organism evidence="1 2">
    <name type="scientific">Proteiniborus ethanoligenes</name>
    <dbReference type="NCBI Taxonomy" id="415015"/>
    <lineage>
        <taxon>Bacteria</taxon>
        <taxon>Bacillati</taxon>
        <taxon>Bacillota</taxon>
        <taxon>Clostridia</taxon>
        <taxon>Eubacteriales</taxon>
        <taxon>Proteiniborus</taxon>
    </lineage>
</organism>
<reference evidence="1 2" key="1">
    <citation type="submission" date="2016-10" db="EMBL/GenBank/DDBJ databases">
        <authorList>
            <person name="de Groot N.N."/>
        </authorList>
    </citation>
    <scope>NUCLEOTIDE SEQUENCE [LARGE SCALE GENOMIC DNA]</scope>
    <source>
        <strain evidence="1 2">DSM 21650</strain>
    </source>
</reference>
<dbReference type="Proteomes" id="UP000198625">
    <property type="component" value="Unassembled WGS sequence"/>
</dbReference>
<accession>A0A1H3KYR5</accession>
<proteinExistence type="predicted"/>
<gene>
    <name evidence="1" type="ORF">SAMN05660462_00362</name>
</gene>